<gene>
    <name evidence="1" type="ORF">HNP52_000451</name>
</gene>
<evidence type="ECO:0000313" key="1">
    <source>
        <dbReference type="EMBL" id="MBB4837400.1"/>
    </source>
</evidence>
<protein>
    <submittedName>
        <fullName evidence="1">Uncharacterized protein (TIGR02117 family)</fullName>
    </submittedName>
</protein>
<dbReference type="AlphaFoldDB" id="A0A7W7JZ39"/>
<comment type="caution">
    <text evidence="1">The sequence shown here is derived from an EMBL/GenBank/DDBJ whole genome shotgun (WGS) entry which is preliminary data.</text>
</comment>
<sequence>MLRILLRLAGALVLVVVLYLSAAGLGAGLAVNGGREPVTTGVRIYVADNGAHTDLILPAAAFRDVARPEHLADPRYGAEPYMAFGWGNRDFYLHTAQWSDLNLWRTAKALAGVGSTVLHVAHIPEPRAGGSVRALVLSREEYRRLVEYVRGTFAAGPVVRGYGGRDAFYSAEGGYSAINTCNAWTGRGLRKAGVRMGVWTPLPWGVMLWL</sequence>
<dbReference type="Pfam" id="PF09601">
    <property type="entry name" value="DUF2459"/>
    <property type="match status" value="1"/>
</dbReference>
<dbReference type="Proteomes" id="UP000575241">
    <property type="component" value="Unassembled WGS sequence"/>
</dbReference>
<name>A0A7W7JZ39_9SPHN</name>
<dbReference type="RefSeq" id="WP_184161892.1">
    <property type="nucleotide sequence ID" value="NZ_JACHLN010000001.1"/>
</dbReference>
<dbReference type="EMBL" id="JACHLN010000001">
    <property type="protein sequence ID" value="MBB4837400.1"/>
    <property type="molecule type" value="Genomic_DNA"/>
</dbReference>
<proteinExistence type="predicted"/>
<organism evidence="1 2">
    <name type="scientific">Sphingomonas kyeonggiensis</name>
    <dbReference type="NCBI Taxonomy" id="1268553"/>
    <lineage>
        <taxon>Bacteria</taxon>
        <taxon>Pseudomonadati</taxon>
        <taxon>Pseudomonadota</taxon>
        <taxon>Alphaproteobacteria</taxon>
        <taxon>Sphingomonadales</taxon>
        <taxon>Sphingomonadaceae</taxon>
        <taxon>Sphingomonas</taxon>
    </lineage>
</organism>
<reference evidence="1 2" key="1">
    <citation type="submission" date="2020-08" db="EMBL/GenBank/DDBJ databases">
        <title>Functional genomics of gut bacteria from endangered species of beetles.</title>
        <authorList>
            <person name="Carlos-Shanley C."/>
        </authorList>
    </citation>
    <scope>NUCLEOTIDE SEQUENCE [LARGE SCALE GENOMIC DNA]</scope>
    <source>
        <strain evidence="1 2">S00224</strain>
    </source>
</reference>
<accession>A0A7W7JZ39</accession>
<dbReference type="NCBIfam" id="TIGR02117">
    <property type="entry name" value="chp_urease_rgn"/>
    <property type="match status" value="1"/>
</dbReference>
<evidence type="ECO:0000313" key="2">
    <source>
        <dbReference type="Proteomes" id="UP000575241"/>
    </source>
</evidence>
<keyword evidence="2" id="KW-1185">Reference proteome</keyword>
<dbReference type="InterPro" id="IPR011727">
    <property type="entry name" value="CHP02117"/>
</dbReference>